<dbReference type="AlphaFoldDB" id="A0A5B0WND9"/>
<protein>
    <submittedName>
        <fullName evidence="2">Phosphotransferase family protein</fullName>
    </submittedName>
</protein>
<dbReference type="InterPro" id="IPR041726">
    <property type="entry name" value="ACAD10_11_N"/>
</dbReference>
<dbReference type="InterPro" id="IPR051678">
    <property type="entry name" value="AGP_Transferase"/>
</dbReference>
<comment type="caution">
    <text evidence="2">The sequence shown here is derived from an EMBL/GenBank/DDBJ whole genome shotgun (WGS) entry which is preliminary data.</text>
</comment>
<dbReference type="CDD" id="cd05154">
    <property type="entry name" value="ACAD10_11_N-like"/>
    <property type="match status" value="1"/>
</dbReference>
<proteinExistence type="predicted"/>
<dbReference type="GO" id="GO:0016740">
    <property type="term" value="F:transferase activity"/>
    <property type="evidence" value="ECO:0007669"/>
    <property type="project" value="UniProtKB-KW"/>
</dbReference>
<dbReference type="Gene3D" id="3.30.200.20">
    <property type="entry name" value="Phosphorylase Kinase, domain 1"/>
    <property type="match status" value="1"/>
</dbReference>
<accession>A0A5B0WND9</accession>
<evidence type="ECO:0000313" key="2">
    <source>
        <dbReference type="EMBL" id="KAA1188107.1"/>
    </source>
</evidence>
<reference evidence="2 3" key="1">
    <citation type="submission" date="2019-09" db="EMBL/GenBank/DDBJ databases">
        <authorList>
            <person name="Chen X.-Y."/>
        </authorList>
    </citation>
    <scope>NUCLEOTIDE SEQUENCE [LARGE SCALE GENOMIC DNA]</scope>
    <source>
        <strain evidence="2 3">NY5</strain>
    </source>
</reference>
<keyword evidence="3" id="KW-1185">Reference proteome</keyword>
<dbReference type="Pfam" id="PF01636">
    <property type="entry name" value="APH"/>
    <property type="match status" value="1"/>
</dbReference>
<dbReference type="PANTHER" id="PTHR21310">
    <property type="entry name" value="AMINOGLYCOSIDE PHOSPHOTRANSFERASE-RELATED-RELATED"/>
    <property type="match status" value="1"/>
</dbReference>
<sequence>MAKKEIGDLEQIRSNLEAWLARKLDAEVRLETPAFPEASGESSVTLLLQATCDGVAQPFVCRMKPLQDALFDDYDLLLQYQLMQLAGDNGVPVPGLVDYEGDASLVGCDFYMMHFTDGLIPTDNPPYAFGSWVTELSATERERMWRNGLEALARIHSIDMRNHGLSTLPQARATQSVVQHELDKFDALVDSATRDSIAPVVLDALEELKARAPKDGPLRLCWGDSRVGNVIWQDLKPAAIIDWEMASLCDPLMDVSWWYWIDYVNSVGLGVERLSGLPDRPDLYRQWQQLTGLPIENSLYYDLFNVVRYAIILEKKFLEAGLAADMGGAKSFASAFVPAVLEEYRAG</sequence>
<dbReference type="InterPro" id="IPR011009">
    <property type="entry name" value="Kinase-like_dom_sf"/>
</dbReference>
<dbReference type="EMBL" id="VTUX01000011">
    <property type="protein sequence ID" value="KAA1188107.1"/>
    <property type="molecule type" value="Genomic_DNA"/>
</dbReference>
<evidence type="ECO:0000259" key="1">
    <source>
        <dbReference type="Pfam" id="PF01636"/>
    </source>
</evidence>
<dbReference type="SUPFAM" id="SSF56112">
    <property type="entry name" value="Protein kinase-like (PK-like)"/>
    <property type="match status" value="1"/>
</dbReference>
<dbReference type="Proteomes" id="UP000323708">
    <property type="component" value="Unassembled WGS sequence"/>
</dbReference>
<dbReference type="PANTHER" id="PTHR21310:SF40">
    <property type="entry name" value="AMINOGLYCOSIDE PHOSPHOTRANSFERASE DOMAIN-CONTAINING PROTEIN-RELATED"/>
    <property type="match status" value="1"/>
</dbReference>
<dbReference type="Gene3D" id="3.90.1200.10">
    <property type="match status" value="1"/>
</dbReference>
<name>A0A5B0WND9_9GAMM</name>
<gene>
    <name evidence="2" type="ORF">F0M18_18880</name>
</gene>
<evidence type="ECO:0000313" key="3">
    <source>
        <dbReference type="Proteomes" id="UP000323708"/>
    </source>
</evidence>
<organism evidence="2 3">
    <name type="scientific">Pseudohalioglobus sediminis</name>
    <dbReference type="NCBI Taxonomy" id="2606449"/>
    <lineage>
        <taxon>Bacteria</taxon>
        <taxon>Pseudomonadati</taxon>
        <taxon>Pseudomonadota</taxon>
        <taxon>Gammaproteobacteria</taxon>
        <taxon>Cellvibrionales</taxon>
        <taxon>Halieaceae</taxon>
        <taxon>Pseudohalioglobus</taxon>
    </lineage>
</organism>
<keyword evidence="2" id="KW-0808">Transferase</keyword>
<dbReference type="InterPro" id="IPR002575">
    <property type="entry name" value="Aminoglycoside_PTrfase"/>
</dbReference>
<feature type="domain" description="Aminoglycoside phosphotransferase" evidence="1">
    <location>
        <begin position="58"/>
        <end position="261"/>
    </location>
</feature>
<dbReference type="RefSeq" id="WP_149613027.1">
    <property type="nucleotide sequence ID" value="NZ_VTUX01000011.1"/>
</dbReference>